<comment type="cofactor">
    <cofactor evidence="1">
        <name>FAD</name>
        <dbReference type="ChEBI" id="CHEBI:57692"/>
    </cofactor>
</comment>
<comment type="caution">
    <text evidence="10">The sequence shown here is derived from an EMBL/GenBank/DDBJ whole genome shotgun (WGS) entry which is preliminary data.</text>
</comment>
<dbReference type="GO" id="GO:0001735">
    <property type="term" value="F:prenylcysteine oxidase activity"/>
    <property type="evidence" value="ECO:0007669"/>
    <property type="project" value="InterPro"/>
</dbReference>
<keyword evidence="7" id="KW-0325">Glycoprotein</keyword>
<dbReference type="Proteomes" id="UP001217417">
    <property type="component" value="Unassembled WGS sequence"/>
</dbReference>
<dbReference type="GeneID" id="80882808"/>
<organism evidence="10 11">
    <name type="scientific">Lipomyces tetrasporus</name>
    <dbReference type="NCBI Taxonomy" id="54092"/>
    <lineage>
        <taxon>Eukaryota</taxon>
        <taxon>Fungi</taxon>
        <taxon>Dikarya</taxon>
        <taxon>Ascomycota</taxon>
        <taxon>Saccharomycotina</taxon>
        <taxon>Lipomycetes</taxon>
        <taxon>Lipomycetales</taxon>
        <taxon>Lipomycetaceae</taxon>
        <taxon>Lipomyces</taxon>
    </lineage>
</organism>
<evidence type="ECO:0000256" key="4">
    <source>
        <dbReference type="ARBA" id="ARBA00022729"/>
    </source>
</evidence>
<evidence type="ECO:0000256" key="1">
    <source>
        <dbReference type="ARBA" id="ARBA00001974"/>
    </source>
</evidence>
<dbReference type="AlphaFoldDB" id="A0AAD7QSM9"/>
<keyword evidence="5" id="KW-0274">FAD</keyword>
<dbReference type="GO" id="GO:0016829">
    <property type="term" value="F:lyase activity"/>
    <property type="evidence" value="ECO:0007669"/>
    <property type="project" value="UniProtKB-KW"/>
</dbReference>
<dbReference type="GO" id="GO:0030328">
    <property type="term" value="P:prenylcysteine catabolic process"/>
    <property type="evidence" value="ECO:0007669"/>
    <property type="project" value="InterPro"/>
</dbReference>
<gene>
    <name evidence="10" type="ORF">POJ06DRAFT_253453</name>
</gene>
<evidence type="ECO:0000256" key="2">
    <source>
        <dbReference type="ARBA" id="ARBA00009967"/>
    </source>
</evidence>
<accession>A0AAD7QSM9</accession>
<dbReference type="Gene3D" id="3.50.50.60">
    <property type="entry name" value="FAD/NAD(P)-binding domain"/>
    <property type="match status" value="1"/>
</dbReference>
<dbReference type="PANTHER" id="PTHR15944:SF0">
    <property type="entry name" value="PRENYLCYSTEINE LYASE DOMAIN-CONTAINING PROTEIN"/>
    <property type="match status" value="1"/>
</dbReference>
<dbReference type="PIRSF" id="PIRSF036292">
    <property type="entry name" value="Prenylcysteine_oxidase"/>
    <property type="match status" value="1"/>
</dbReference>
<proteinExistence type="inferred from homology"/>
<dbReference type="InterPro" id="IPR017046">
    <property type="entry name" value="Prenylcysteine_Oxase1"/>
</dbReference>
<keyword evidence="3" id="KW-0285">Flavoprotein</keyword>
<sequence length="499" mass="55732">MRDTMFYAIPCVLLPCVLLSVNANEREEVFQSPLSEPLYQETSKEKIAIIGAGAGGSSSAYYLQLYSNYSYDITVFEKNDYIGGRTTTIDVHNDPRWPVEVGASVFVKENFILATAAKEFGLTVQTHDSGKVCRKDGLAIEDSFGIWDGKDFVFTASSESTWKSTIKLLYQYGTAPVRARLLSKKTIASFLAFYSENYFPFEDLTEIAQSSGLTNLTSETTFGYFTGHGMSDRFVNEIVQAATRVNYAQNVKQLHALEGFVCLAADEALQIEGGNWQIFEKMLQKSGAILRLGTVVSEIVNSKESSGKWEIRIAASDKVEKFDEVIIAAPYQQTGIGGSALGIKEVPYITLYVTIFTSTKRLSPMYFGLKPGVPVPTMILTTLPDDNQAGSHMPPVFNSISIIRYIPEKNEYVYKIFSPSRTTPEFLQLIFEKGAEFTWVHEKTWNSYPRLNRIRDFSALRVDDGGIWYLNGIEQFISTMETSSLSGCERGRAHCGCQK</sequence>
<evidence type="ECO:0000256" key="3">
    <source>
        <dbReference type="ARBA" id="ARBA00022630"/>
    </source>
</evidence>
<dbReference type="InterPro" id="IPR010795">
    <property type="entry name" value="Prenylcys_lyase"/>
</dbReference>
<keyword evidence="6" id="KW-0560">Oxidoreductase</keyword>
<comment type="similarity">
    <text evidence="2">Belongs to the prenylcysteine oxidase family.</text>
</comment>
<evidence type="ECO:0000259" key="9">
    <source>
        <dbReference type="Pfam" id="PF07156"/>
    </source>
</evidence>
<dbReference type="RefSeq" id="XP_056044150.1">
    <property type="nucleotide sequence ID" value="XM_056187642.1"/>
</dbReference>
<dbReference type="Pfam" id="PF13450">
    <property type="entry name" value="NAD_binding_8"/>
    <property type="match status" value="1"/>
</dbReference>
<name>A0AAD7QSM9_9ASCO</name>
<evidence type="ECO:0000313" key="10">
    <source>
        <dbReference type="EMBL" id="KAJ8100700.1"/>
    </source>
</evidence>
<keyword evidence="4 8" id="KW-0732">Signal</keyword>
<evidence type="ECO:0000256" key="8">
    <source>
        <dbReference type="SAM" id="SignalP"/>
    </source>
</evidence>
<feature type="chain" id="PRO_5042058605" evidence="8">
    <location>
        <begin position="24"/>
        <end position="499"/>
    </location>
</feature>
<dbReference type="Pfam" id="PF07156">
    <property type="entry name" value="Prenylcys_lyase"/>
    <property type="match status" value="1"/>
</dbReference>
<evidence type="ECO:0000256" key="6">
    <source>
        <dbReference type="ARBA" id="ARBA00023002"/>
    </source>
</evidence>
<protein>
    <submittedName>
        <fullName evidence="10">Prenylcysteine lyase-domain-containing protein</fullName>
    </submittedName>
</protein>
<dbReference type="EMBL" id="JARPMG010000005">
    <property type="protein sequence ID" value="KAJ8100700.1"/>
    <property type="molecule type" value="Genomic_DNA"/>
</dbReference>
<feature type="domain" description="Prenylcysteine lyase" evidence="9">
    <location>
        <begin position="157"/>
        <end position="487"/>
    </location>
</feature>
<dbReference type="InterPro" id="IPR036188">
    <property type="entry name" value="FAD/NAD-bd_sf"/>
</dbReference>
<keyword evidence="11" id="KW-1185">Reference proteome</keyword>
<dbReference type="PANTHER" id="PTHR15944">
    <property type="entry name" value="FARNESYLCYSTEINE LYASE"/>
    <property type="match status" value="1"/>
</dbReference>
<dbReference type="SUPFAM" id="SSF51905">
    <property type="entry name" value="FAD/NAD(P)-binding domain"/>
    <property type="match status" value="1"/>
</dbReference>
<dbReference type="GO" id="GO:0030327">
    <property type="term" value="P:prenylated protein catabolic process"/>
    <property type="evidence" value="ECO:0007669"/>
    <property type="project" value="TreeGrafter"/>
</dbReference>
<reference evidence="10" key="1">
    <citation type="submission" date="2023-03" db="EMBL/GenBank/DDBJ databases">
        <title>Near-Complete genome sequence of Lipomyces tetrasporous NRRL Y-64009, an oleaginous yeast capable of growing on lignocellulosic hydrolysates.</title>
        <authorList>
            <consortium name="Lawrence Berkeley National Laboratory"/>
            <person name="Jagtap S.S."/>
            <person name="Liu J.-J."/>
            <person name="Walukiewicz H.E."/>
            <person name="Pangilinan J."/>
            <person name="Lipzen A."/>
            <person name="Ahrendt S."/>
            <person name="Koriabine M."/>
            <person name="Cobaugh K."/>
            <person name="Salamov A."/>
            <person name="Yoshinaga Y."/>
            <person name="Ng V."/>
            <person name="Daum C."/>
            <person name="Grigoriev I.V."/>
            <person name="Slininger P.J."/>
            <person name="Dien B.S."/>
            <person name="Jin Y.-S."/>
            <person name="Rao C.V."/>
        </authorList>
    </citation>
    <scope>NUCLEOTIDE SEQUENCE</scope>
    <source>
        <strain evidence="10">NRRL Y-64009</strain>
    </source>
</reference>
<keyword evidence="10" id="KW-0456">Lyase</keyword>
<evidence type="ECO:0000256" key="5">
    <source>
        <dbReference type="ARBA" id="ARBA00022827"/>
    </source>
</evidence>
<evidence type="ECO:0000313" key="11">
    <source>
        <dbReference type="Proteomes" id="UP001217417"/>
    </source>
</evidence>
<feature type="signal peptide" evidence="8">
    <location>
        <begin position="1"/>
        <end position="23"/>
    </location>
</feature>
<evidence type="ECO:0000256" key="7">
    <source>
        <dbReference type="ARBA" id="ARBA00023180"/>
    </source>
</evidence>